<evidence type="ECO:0000256" key="1">
    <source>
        <dbReference type="SAM" id="MobiDB-lite"/>
    </source>
</evidence>
<feature type="transmembrane region" description="Helical" evidence="2">
    <location>
        <begin position="301"/>
        <end position="324"/>
    </location>
</feature>
<dbReference type="InterPro" id="IPR045691">
    <property type="entry name" value="DUF6056"/>
</dbReference>
<dbReference type="OrthoDB" id="4851474at2"/>
<dbReference type="Pfam" id="PF19528">
    <property type="entry name" value="DUF6056"/>
    <property type="match status" value="1"/>
</dbReference>
<keyword evidence="2" id="KW-0812">Transmembrane</keyword>
<sequence>MASGAPSVTIPRQPGDHSRPPTGAAGRGARPWWRHPYGAPALALLPLALLGTAAWLGRAVRPSADEWCFLPTVRDHGVSGLVAKFYLTDNGRLGNGLLVGLYAKFGVAGHQWYGAVSGAVTLALLWAMTVLVLRAAGRAAPRGVPLLVAAMVTAVFLLATPNTYKTFYWPASSVSHTVAPVLACLAALPLLWARTRTGRLAAPVAALVVGCFMGTLSEETAVVVLVVLAALLAVGHRILAPRVRSSARTWCLAGLAGVLAGTALLLTSPGSRNRRERYGAGTASMFAPESLGESLRGFLEILGTLLTTWQYLGAAAAGVLLGLLMRDSAGRAGRTPALLPGRSGFLLLSGACTFLAAGYLCTVITYPLFGASVSSATRTWNDYLVLYVLLLAGGGAVLGRALRRRARHTGAAAGICVVLCAATCAGLAVPLGELGTDMGVRAARWDRQDRWLRDGAALGVRVLPYRPLSIRGMGEPYGRDGHRVWPARCVADYYHLERITYTERMP</sequence>
<dbReference type="EMBL" id="QQNA01000003">
    <property type="protein sequence ID" value="RDG40004.1"/>
    <property type="molecule type" value="Genomic_DNA"/>
</dbReference>
<feature type="transmembrane region" description="Helical" evidence="2">
    <location>
        <begin position="384"/>
        <end position="402"/>
    </location>
</feature>
<feature type="transmembrane region" description="Helical" evidence="2">
    <location>
        <begin position="37"/>
        <end position="57"/>
    </location>
</feature>
<keyword evidence="2" id="KW-1133">Transmembrane helix</keyword>
<feature type="transmembrane region" description="Helical" evidence="2">
    <location>
        <begin position="167"/>
        <end position="193"/>
    </location>
</feature>
<keyword evidence="4" id="KW-1185">Reference proteome</keyword>
<feature type="transmembrane region" description="Helical" evidence="2">
    <location>
        <begin position="247"/>
        <end position="266"/>
    </location>
</feature>
<evidence type="ECO:0000256" key="2">
    <source>
        <dbReference type="SAM" id="Phobius"/>
    </source>
</evidence>
<feature type="region of interest" description="Disordered" evidence="1">
    <location>
        <begin position="1"/>
        <end position="27"/>
    </location>
</feature>
<dbReference type="RefSeq" id="WP_114621713.1">
    <property type="nucleotide sequence ID" value="NZ_QQNA01000003.1"/>
</dbReference>
<feature type="transmembrane region" description="Helical" evidence="2">
    <location>
        <begin position="409"/>
        <end position="429"/>
    </location>
</feature>
<feature type="transmembrane region" description="Helical" evidence="2">
    <location>
        <begin position="200"/>
        <end position="216"/>
    </location>
</feature>
<keyword evidence="2" id="KW-0472">Membrane</keyword>
<feature type="transmembrane region" description="Helical" evidence="2">
    <location>
        <begin position="112"/>
        <end position="132"/>
    </location>
</feature>
<feature type="transmembrane region" description="Helical" evidence="2">
    <location>
        <begin position="222"/>
        <end position="240"/>
    </location>
</feature>
<feature type="transmembrane region" description="Helical" evidence="2">
    <location>
        <begin position="144"/>
        <end position="161"/>
    </location>
</feature>
<reference evidence="3 4" key="1">
    <citation type="submission" date="2018-07" db="EMBL/GenBank/DDBJ databases">
        <title>Streptomyces species from bats.</title>
        <authorList>
            <person name="Dunlap C."/>
        </authorList>
    </citation>
    <scope>NUCLEOTIDE SEQUENCE [LARGE SCALE GENOMIC DNA]</scope>
    <source>
        <strain evidence="3 4">AC230</strain>
    </source>
</reference>
<comment type="caution">
    <text evidence="3">The sequence shown here is derived from an EMBL/GenBank/DDBJ whole genome shotgun (WGS) entry which is preliminary data.</text>
</comment>
<gene>
    <name evidence="3" type="ORF">DVH02_00735</name>
</gene>
<organism evidence="3 4">
    <name type="scientific">Streptomyces corynorhini</name>
    <dbReference type="NCBI Taxonomy" id="2282652"/>
    <lineage>
        <taxon>Bacteria</taxon>
        <taxon>Bacillati</taxon>
        <taxon>Actinomycetota</taxon>
        <taxon>Actinomycetes</taxon>
        <taxon>Kitasatosporales</taxon>
        <taxon>Streptomycetaceae</taxon>
        <taxon>Streptomyces</taxon>
    </lineage>
</organism>
<name>A0A370BIB5_9ACTN</name>
<accession>A0A370BIB5</accession>
<evidence type="ECO:0000313" key="3">
    <source>
        <dbReference type="EMBL" id="RDG40004.1"/>
    </source>
</evidence>
<evidence type="ECO:0000313" key="4">
    <source>
        <dbReference type="Proteomes" id="UP000253741"/>
    </source>
</evidence>
<feature type="transmembrane region" description="Helical" evidence="2">
    <location>
        <begin position="345"/>
        <end position="369"/>
    </location>
</feature>
<proteinExistence type="predicted"/>
<dbReference type="AlphaFoldDB" id="A0A370BIB5"/>
<protein>
    <submittedName>
        <fullName evidence="3">Uncharacterized protein</fullName>
    </submittedName>
</protein>
<dbReference type="Proteomes" id="UP000253741">
    <property type="component" value="Unassembled WGS sequence"/>
</dbReference>